<evidence type="ECO:0000313" key="1">
    <source>
        <dbReference type="EMBL" id="OBX10409.1"/>
    </source>
</evidence>
<comment type="caution">
    <text evidence="1">The sequence shown here is derived from an EMBL/GenBank/DDBJ whole genome shotgun (WGS) entry which is preliminary data.</text>
</comment>
<protein>
    <recommendedName>
        <fullName evidence="3">Phage protein</fullName>
    </recommendedName>
</protein>
<name>A0AB36E2H1_9PAST</name>
<proteinExistence type="predicted"/>
<reference evidence="1 2" key="1">
    <citation type="submission" date="2014-11" db="EMBL/GenBank/DDBJ databases">
        <title>Pan-genome of Gallibacterium spp.</title>
        <authorList>
            <person name="Kudirkiene E."/>
            <person name="Bojesen A.M."/>
        </authorList>
    </citation>
    <scope>NUCLEOTIDE SEQUENCE [LARGE SCALE GENOMIC DNA]</scope>
    <source>
        <strain evidence="1 2">18469/18</strain>
    </source>
</reference>
<dbReference type="EMBL" id="JTJU01000028">
    <property type="protein sequence ID" value="OBX10409.1"/>
    <property type="molecule type" value="Genomic_DNA"/>
</dbReference>
<dbReference type="Proteomes" id="UP000092527">
    <property type="component" value="Unassembled WGS sequence"/>
</dbReference>
<evidence type="ECO:0000313" key="2">
    <source>
        <dbReference type="Proteomes" id="UP000092527"/>
    </source>
</evidence>
<gene>
    <name evidence="1" type="ORF">QV09_05515</name>
</gene>
<organism evidence="1 2">
    <name type="scientific">Gallibacterium salpingitidis</name>
    <dbReference type="NCBI Taxonomy" id="505341"/>
    <lineage>
        <taxon>Bacteria</taxon>
        <taxon>Pseudomonadati</taxon>
        <taxon>Pseudomonadota</taxon>
        <taxon>Gammaproteobacteria</taxon>
        <taxon>Pasteurellales</taxon>
        <taxon>Pasteurellaceae</taxon>
        <taxon>Gallibacterium</taxon>
    </lineage>
</organism>
<evidence type="ECO:0008006" key="3">
    <source>
        <dbReference type="Google" id="ProtNLM"/>
    </source>
</evidence>
<dbReference type="AlphaFoldDB" id="A0AB36E2H1"/>
<accession>A0AB36E2H1</accession>
<sequence>MALDKFKAALKERIEQAKVLQNKVVRVGIVEHQHYDDGTPVAYVAVIHEYGADFVVPERKAVIHRRIEKNGDWSKKYGNKFVRKQKSNFATEVTIPAHRVKIDPRPFFRPTISEKQSEWRQDIINGLAANRNAADILELVGMKAAGDVRETIAGITSPPLSEATKKARNWKAYTKSKNPAAISIQPLDDTGLMKKSITYIVLDKGS</sequence>
<dbReference type="RefSeq" id="WP_066421729.1">
    <property type="nucleotide sequence ID" value="NZ_CP103875.1"/>
</dbReference>